<organism evidence="1 2">
    <name type="scientific">Antrihabitans cavernicola</name>
    <dbReference type="NCBI Taxonomy" id="2495913"/>
    <lineage>
        <taxon>Bacteria</taxon>
        <taxon>Bacillati</taxon>
        <taxon>Actinomycetota</taxon>
        <taxon>Actinomycetes</taxon>
        <taxon>Mycobacteriales</taxon>
        <taxon>Nocardiaceae</taxon>
        <taxon>Antrihabitans</taxon>
    </lineage>
</organism>
<comment type="caution">
    <text evidence="1">The sequence shown here is derived from an EMBL/GenBank/DDBJ whole genome shotgun (WGS) entry which is preliminary data.</text>
</comment>
<dbReference type="SUPFAM" id="SSF47240">
    <property type="entry name" value="Ferritin-like"/>
    <property type="match status" value="1"/>
</dbReference>
<accession>A0A5A7SE33</accession>
<evidence type="ECO:0000313" key="2">
    <source>
        <dbReference type="Proteomes" id="UP000322244"/>
    </source>
</evidence>
<dbReference type="InterPro" id="IPR025859">
    <property type="entry name" value="AurF/CmlI"/>
</dbReference>
<reference evidence="1 2" key="1">
    <citation type="submission" date="2019-07" db="EMBL/GenBank/DDBJ databases">
        <title>Rhodococcus cavernicolus sp. nov., isolated from a cave.</title>
        <authorList>
            <person name="Lee S.D."/>
        </authorList>
    </citation>
    <scope>NUCLEOTIDE SEQUENCE [LARGE SCALE GENOMIC DNA]</scope>
    <source>
        <strain evidence="1 2">C1-24</strain>
    </source>
</reference>
<gene>
    <name evidence="1" type="ORF">FOY51_00150</name>
</gene>
<dbReference type="Gene3D" id="1.10.620.20">
    <property type="entry name" value="Ribonucleotide Reductase, subunit A"/>
    <property type="match status" value="1"/>
</dbReference>
<proteinExistence type="predicted"/>
<dbReference type="Proteomes" id="UP000322244">
    <property type="component" value="Unassembled WGS sequence"/>
</dbReference>
<dbReference type="InterPro" id="IPR012348">
    <property type="entry name" value="RNR-like"/>
</dbReference>
<name>A0A5A7SE33_9NOCA</name>
<keyword evidence="2" id="KW-1185">Reference proteome</keyword>
<protein>
    <submittedName>
        <fullName evidence="1">Diiron oxygenase</fullName>
    </submittedName>
</protein>
<dbReference type="Pfam" id="PF11583">
    <property type="entry name" value="AurF"/>
    <property type="match status" value="1"/>
</dbReference>
<dbReference type="EMBL" id="VLNY01000001">
    <property type="protein sequence ID" value="KAA0024420.1"/>
    <property type="molecule type" value="Genomic_DNA"/>
</dbReference>
<dbReference type="OrthoDB" id="5138986at2"/>
<dbReference type="GO" id="GO:0016491">
    <property type="term" value="F:oxidoreductase activity"/>
    <property type="evidence" value="ECO:0007669"/>
    <property type="project" value="InterPro"/>
</dbReference>
<dbReference type="RefSeq" id="WP_149428196.1">
    <property type="nucleotide sequence ID" value="NZ_VLNY01000001.1"/>
</dbReference>
<evidence type="ECO:0000313" key="1">
    <source>
        <dbReference type="EMBL" id="KAA0024420.1"/>
    </source>
</evidence>
<sequence length="331" mass="37570">MTATAFSRTNGSDIDSAYADRLVGLSIASVEKNFDPFRDIDWDSPDFAVDPTDTRWILPMADPLGRHSWYKSLPVERQIEIGMWRQAGIAKVGLNFEQLLIRGLIHYVSKLDNQDPEFRYITHEAAEECNHTMMFQEMIDRIGMKDVVGMGSIDMLLAKVITPAVNFFPSFFFTMVLGGEEPIDHLQKSVLRGGEELHPMVLRVMQIHVAEEARHISFAHEYLEKNASDLALVPKFALSVLMPITMRIMVSMIATPPREFRDKFDIPDSVMKELYWSSPESQRTLTDMFADVRALARKSGLINPVSKLVWRACGISGHESRYRSEPSRAAS</sequence>
<dbReference type="InterPro" id="IPR009078">
    <property type="entry name" value="Ferritin-like_SF"/>
</dbReference>
<dbReference type="AlphaFoldDB" id="A0A5A7SE33"/>